<organism evidence="3 4">
    <name type="scientific">Sphingomonas mollis</name>
    <dbReference type="NCBI Taxonomy" id="2795726"/>
    <lineage>
        <taxon>Bacteria</taxon>
        <taxon>Pseudomonadati</taxon>
        <taxon>Pseudomonadota</taxon>
        <taxon>Alphaproteobacteria</taxon>
        <taxon>Sphingomonadales</taxon>
        <taxon>Sphingomonadaceae</taxon>
        <taxon>Sphingomonas</taxon>
    </lineage>
</organism>
<feature type="coiled-coil region" evidence="1">
    <location>
        <begin position="33"/>
        <end position="60"/>
    </location>
</feature>
<accession>A0ABS0XT92</accession>
<dbReference type="InterPro" id="IPR023614">
    <property type="entry name" value="Porin_dom_sf"/>
</dbReference>
<dbReference type="RefSeq" id="WP_199040382.1">
    <property type="nucleotide sequence ID" value="NZ_JAELXS010000010.1"/>
</dbReference>
<dbReference type="EMBL" id="JAELXS010000010">
    <property type="protein sequence ID" value="MBJ6123267.1"/>
    <property type="molecule type" value="Genomic_DNA"/>
</dbReference>
<dbReference type="Pfam" id="PF07396">
    <property type="entry name" value="Porin_O_P"/>
    <property type="match status" value="1"/>
</dbReference>
<proteinExistence type="predicted"/>
<comment type="caution">
    <text evidence="3">The sequence shown here is derived from an EMBL/GenBank/DDBJ whole genome shotgun (WGS) entry which is preliminary data.</text>
</comment>
<evidence type="ECO:0000313" key="4">
    <source>
        <dbReference type="Proteomes" id="UP000640426"/>
    </source>
</evidence>
<gene>
    <name evidence="3" type="ORF">JAO74_15885</name>
</gene>
<reference evidence="4" key="1">
    <citation type="submission" date="2020-12" db="EMBL/GenBank/DDBJ databases">
        <title>Hymenobacter sp.</title>
        <authorList>
            <person name="Kim M.K."/>
        </authorList>
    </citation>
    <scope>NUCLEOTIDE SEQUENCE [LARGE SCALE GENOMIC DNA]</scope>
    <source>
        <strain evidence="4">BT553</strain>
    </source>
</reference>
<dbReference type="Proteomes" id="UP000640426">
    <property type="component" value="Unassembled WGS sequence"/>
</dbReference>
<protein>
    <submittedName>
        <fullName evidence="3">Porin</fullName>
    </submittedName>
</protein>
<evidence type="ECO:0000313" key="3">
    <source>
        <dbReference type="EMBL" id="MBJ6123267.1"/>
    </source>
</evidence>
<keyword evidence="1" id="KW-0175">Coiled coil</keyword>
<dbReference type="InterPro" id="IPR010870">
    <property type="entry name" value="Porin_O/P"/>
</dbReference>
<sequence>MTFFRTGCAALALIVATPALAQSPTDADLATLVRAQAAEIAALKARLDRLEGAATVARTEPYAPQIVPPGPADRDVARATPTTPAPQVAQNEPRRTIPFAPQLAPPGPADRDVTQAIAARDNPSGLTTEWGAGLPVFHSADGVYTFKPRGRILTDVSSSFGSKYDGRNITTTGMRALRLGLEGGVGTHFFYQFESDFSENEVDVVTAFVGWRDRIKPGLDWDVRAGHLFNDRGFEGSTGSDSTPFLERTTVATAIIPQRGFYGIGVMPRVFWKTGHASITLTGDRIDGTQTVGDSRTLLARAHWNPIKTDTGVLHLGAWGFDESLSSVAGSLTRNTVIGGRFNGALRVSSGTLTGGTGTTGYGLEAGGYRGPLWVMGEAGRRNARLDAGRPDFVSKAWSVSGGLFLTGDLPPYNPRLGSFGQPKVLKPTFDGGIGAIELTARYESLDYTSLLTGGEGWAATLGVNWYLNSFTRFQVNAIQWDTDNRAGAFTGGDSGQTLSARVGVTF</sequence>
<evidence type="ECO:0000256" key="2">
    <source>
        <dbReference type="SAM" id="SignalP"/>
    </source>
</evidence>
<evidence type="ECO:0000256" key="1">
    <source>
        <dbReference type="SAM" id="Coils"/>
    </source>
</evidence>
<keyword evidence="2" id="KW-0732">Signal</keyword>
<keyword evidence="4" id="KW-1185">Reference proteome</keyword>
<dbReference type="Gene3D" id="2.40.160.10">
    <property type="entry name" value="Porin"/>
    <property type="match status" value="1"/>
</dbReference>
<feature type="chain" id="PRO_5045912450" evidence="2">
    <location>
        <begin position="22"/>
        <end position="507"/>
    </location>
</feature>
<feature type="signal peptide" evidence="2">
    <location>
        <begin position="1"/>
        <end position="21"/>
    </location>
</feature>
<name>A0ABS0XT92_9SPHN</name>